<evidence type="ECO:0000313" key="2">
    <source>
        <dbReference type="EMBL" id="WUG95267.1"/>
    </source>
</evidence>
<proteinExistence type="predicted"/>
<organism evidence="2 3">
    <name type="scientific">Streptomyces violaceus</name>
    <name type="common">Streptomyces venezuelae</name>
    <dbReference type="NCBI Taxonomy" id="1936"/>
    <lineage>
        <taxon>Bacteria</taxon>
        <taxon>Bacillati</taxon>
        <taxon>Actinomycetota</taxon>
        <taxon>Actinomycetes</taxon>
        <taxon>Kitasatosporales</taxon>
        <taxon>Streptomycetaceae</taxon>
        <taxon>Streptomyces</taxon>
    </lineage>
</organism>
<name>A0ABZ1NV05_STRVL</name>
<dbReference type="EMBL" id="CP107906">
    <property type="protein sequence ID" value="WUG95267.1"/>
    <property type="molecule type" value="Genomic_DNA"/>
</dbReference>
<dbReference type="InterPro" id="IPR046267">
    <property type="entry name" value="DUF6300"/>
</dbReference>
<evidence type="ECO:0000256" key="1">
    <source>
        <dbReference type="SAM" id="MobiDB-lite"/>
    </source>
</evidence>
<feature type="region of interest" description="Disordered" evidence="1">
    <location>
        <begin position="82"/>
        <end position="101"/>
    </location>
</feature>
<dbReference type="Proteomes" id="UP001341259">
    <property type="component" value="Chromosome"/>
</dbReference>
<gene>
    <name evidence="2" type="ORF">OHB29_20665</name>
</gene>
<feature type="compositionally biased region" description="Basic and acidic residues" evidence="1">
    <location>
        <begin position="92"/>
        <end position="101"/>
    </location>
</feature>
<keyword evidence="3" id="KW-1185">Reference proteome</keyword>
<dbReference type="Pfam" id="PF19817">
    <property type="entry name" value="DUF6300"/>
    <property type="match status" value="1"/>
</dbReference>
<protein>
    <submittedName>
        <fullName evidence="2">DUF6300 family protein</fullName>
    </submittedName>
</protein>
<dbReference type="RefSeq" id="WP_328340500.1">
    <property type="nucleotide sequence ID" value="NZ_CP107906.1"/>
</dbReference>
<accession>A0ABZ1NV05</accession>
<evidence type="ECO:0000313" key="3">
    <source>
        <dbReference type="Proteomes" id="UP001341259"/>
    </source>
</evidence>
<sequence>MTPLVCARCAAPALLAVRYPHSWRNGSGERVEGLRESVLCGSCDTDDPAAAALLALITGDGPPPPTRLTDAVDDWLATVRHRTPHPAALDTEESRWRSGDL</sequence>
<reference evidence="2 3" key="1">
    <citation type="submission" date="2022-10" db="EMBL/GenBank/DDBJ databases">
        <title>The complete genomes of actinobacterial strains from the NBC collection.</title>
        <authorList>
            <person name="Joergensen T.S."/>
            <person name="Alvarez Arevalo M."/>
            <person name="Sterndorff E.B."/>
            <person name="Faurdal D."/>
            <person name="Vuksanovic O."/>
            <person name="Mourched A.-S."/>
            <person name="Charusanti P."/>
            <person name="Shaw S."/>
            <person name="Blin K."/>
            <person name="Weber T."/>
        </authorList>
    </citation>
    <scope>NUCLEOTIDE SEQUENCE [LARGE SCALE GENOMIC DNA]</scope>
    <source>
        <strain evidence="2 3">NBC_00456</strain>
    </source>
</reference>